<dbReference type="AlphaFoldDB" id="A0AAN0KCB9"/>
<feature type="transmembrane region" description="Helical" evidence="1">
    <location>
        <begin position="90"/>
        <end position="109"/>
    </location>
</feature>
<keyword evidence="1" id="KW-0812">Transmembrane</keyword>
<feature type="transmembrane region" description="Helical" evidence="1">
    <location>
        <begin position="35"/>
        <end position="55"/>
    </location>
</feature>
<sequence>MELLGKQAAWVLIGQGALAIVLGAIVLTWPGLTVAAFALVWGIYALVDGIGELALGATSAGVQGRGWLIFSGILGIVAGIIVVFNPFMSAAVLTWVLGIWLIVHGVFVFAGGFSLPGNHKWWVVVSGVLLVIAGAIFVANPAEAALSLAFLLGWLAIVWGIFCTVAGIALMIGARRVGSQL</sequence>
<evidence type="ECO:0000256" key="1">
    <source>
        <dbReference type="SAM" id="Phobius"/>
    </source>
</evidence>
<dbReference type="Proteomes" id="UP001431656">
    <property type="component" value="Chromosome"/>
</dbReference>
<keyword evidence="1" id="KW-0472">Membrane</keyword>
<dbReference type="RefSeq" id="WP_286267127.1">
    <property type="nucleotide sequence ID" value="NZ_AP028056.1"/>
</dbReference>
<dbReference type="InterPro" id="IPR005325">
    <property type="entry name" value="DUF308_memb"/>
</dbReference>
<name>A0AAN0KCB9_9ACTN</name>
<keyword evidence="3" id="KW-1185">Reference proteome</keyword>
<feature type="transmembrane region" description="Helical" evidence="1">
    <location>
        <begin position="67"/>
        <end position="84"/>
    </location>
</feature>
<feature type="transmembrane region" description="Helical" evidence="1">
    <location>
        <begin position="145"/>
        <end position="172"/>
    </location>
</feature>
<dbReference type="EMBL" id="AP028056">
    <property type="protein sequence ID" value="BEH01144.1"/>
    <property type="molecule type" value="Genomic_DNA"/>
</dbReference>
<protein>
    <submittedName>
        <fullName evidence="2">HdeD family acid-resistance protein</fullName>
    </submittedName>
</protein>
<dbReference type="PANTHER" id="PTHR34989:SF1">
    <property type="entry name" value="PROTEIN HDED"/>
    <property type="match status" value="1"/>
</dbReference>
<keyword evidence="1" id="KW-1133">Transmembrane helix</keyword>
<dbReference type="KEGG" id="broo:brsh051_04250"/>
<accession>A0AAN0KCB9</accession>
<feature type="transmembrane region" description="Helical" evidence="1">
    <location>
        <begin position="121"/>
        <end position="139"/>
    </location>
</feature>
<reference evidence="2" key="1">
    <citation type="journal article" date="2024" name="Int. J. Syst. Evol. Microbiol.">
        <title>Brooklawnia propionicigenes sp. nov., a facultatively anaerobic, propionate-producing bacterium isolated from a methanogenic reactor treating waste from cattle farms.</title>
        <authorList>
            <person name="Akita Y."/>
            <person name="Ueki A."/>
            <person name="Tonouchi A."/>
            <person name="Sugawara Y."/>
            <person name="Honma S."/>
            <person name="Kaku N."/>
            <person name="Ueki K."/>
        </authorList>
    </citation>
    <scope>NUCLEOTIDE SEQUENCE</scope>
    <source>
        <strain evidence="2">SH051</strain>
    </source>
</reference>
<dbReference type="Pfam" id="PF03729">
    <property type="entry name" value="DUF308"/>
    <property type="match status" value="1"/>
</dbReference>
<dbReference type="InterPro" id="IPR052712">
    <property type="entry name" value="Acid_resist_chaperone_HdeD"/>
</dbReference>
<dbReference type="GO" id="GO:0005886">
    <property type="term" value="C:plasma membrane"/>
    <property type="evidence" value="ECO:0007669"/>
    <property type="project" value="TreeGrafter"/>
</dbReference>
<evidence type="ECO:0000313" key="3">
    <source>
        <dbReference type="Proteomes" id="UP001431656"/>
    </source>
</evidence>
<organism evidence="2 3">
    <name type="scientific">Brooklawnia propionicigenes</name>
    <dbReference type="NCBI Taxonomy" id="3041175"/>
    <lineage>
        <taxon>Bacteria</taxon>
        <taxon>Bacillati</taxon>
        <taxon>Actinomycetota</taxon>
        <taxon>Actinomycetes</taxon>
        <taxon>Propionibacteriales</taxon>
        <taxon>Propionibacteriaceae</taxon>
        <taxon>Brooklawnia</taxon>
    </lineage>
</organism>
<gene>
    <name evidence="2" type="ORF">brsh051_04250</name>
</gene>
<proteinExistence type="predicted"/>
<evidence type="ECO:0000313" key="2">
    <source>
        <dbReference type="EMBL" id="BEH01144.1"/>
    </source>
</evidence>
<feature type="transmembrane region" description="Helical" evidence="1">
    <location>
        <begin position="9"/>
        <end position="29"/>
    </location>
</feature>
<dbReference type="PANTHER" id="PTHR34989">
    <property type="entry name" value="PROTEIN HDED"/>
    <property type="match status" value="1"/>
</dbReference>